<dbReference type="Pfam" id="PF09990">
    <property type="entry name" value="DUF2231"/>
    <property type="match status" value="1"/>
</dbReference>
<dbReference type="RefSeq" id="WP_168678402.1">
    <property type="nucleotide sequence ID" value="NZ_JAAXOY010000123.1"/>
</dbReference>
<evidence type="ECO:0000313" key="5">
    <source>
        <dbReference type="Proteomes" id="UP000777774"/>
    </source>
</evidence>
<feature type="non-terminal residue" evidence="4">
    <location>
        <position position="198"/>
    </location>
</feature>
<keyword evidence="2" id="KW-0812">Transmembrane</keyword>
<accession>A0ABX1JZW3</accession>
<dbReference type="Proteomes" id="UP000777774">
    <property type="component" value="Unassembled WGS sequence"/>
</dbReference>
<evidence type="ECO:0000313" key="4">
    <source>
        <dbReference type="EMBL" id="NKY39262.1"/>
    </source>
</evidence>
<proteinExistence type="predicted"/>
<keyword evidence="2" id="KW-0472">Membrane</keyword>
<keyword evidence="2" id="KW-1133">Transmembrane helix</keyword>
<dbReference type="InterPro" id="IPR019251">
    <property type="entry name" value="DUF2231_TM"/>
</dbReference>
<keyword evidence="5" id="KW-1185">Reference proteome</keyword>
<reference evidence="4 5" key="1">
    <citation type="submission" date="2020-04" db="EMBL/GenBank/DDBJ databases">
        <title>MicrobeNet Type strains.</title>
        <authorList>
            <person name="Nicholson A.C."/>
        </authorList>
    </citation>
    <scope>NUCLEOTIDE SEQUENCE [LARGE SCALE GENOMIC DNA]</scope>
    <source>
        <strain evidence="4 5">ATCC BAA-787</strain>
    </source>
</reference>
<feature type="transmembrane region" description="Helical" evidence="2">
    <location>
        <begin position="164"/>
        <end position="188"/>
    </location>
</feature>
<evidence type="ECO:0000256" key="2">
    <source>
        <dbReference type="SAM" id="Phobius"/>
    </source>
</evidence>
<feature type="domain" description="DUF2231" evidence="3">
    <location>
        <begin position="73"/>
        <end position="191"/>
    </location>
</feature>
<comment type="caution">
    <text evidence="4">The sequence shown here is derived from an EMBL/GenBank/DDBJ whole genome shotgun (WGS) entry which is preliminary data.</text>
</comment>
<protein>
    <submittedName>
        <fullName evidence="4">DUF2231 domain-containing protein</fullName>
    </submittedName>
</protein>
<organism evidence="4 5">
    <name type="scientific">Cellulomonas septica</name>
    <dbReference type="NCBI Taxonomy" id="285080"/>
    <lineage>
        <taxon>Bacteria</taxon>
        <taxon>Bacillati</taxon>
        <taxon>Actinomycetota</taxon>
        <taxon>Actinomycetes</taxon>
        <taxon>Micrococcales</taxon>
        <taxon>Cellulomonadaceae</taxon>
        <taxon>Cellulomonas</taxon>
    </lineage>
</organism>
<dbReference type="EMBL" id="JAAXOY010000123">
    <property type="protein sequence ID" value="NKY39262.1"/>
    <property type="molecule type" value="Genomic_DNA"/>
</dbReference>
<sequence>MVTADTDRPGGTSDEQSTGRHAGPRADSVADRLAQALENAHQLDPVVERVAALWRGPLQHDGLRRLLRGKPLGHAAHPLLTDVPLGLWMSSAVLDAVGQEKAARRLIGAGILATGPTIVTGWADWSVADDRTRRVGVVHAASNGVALACYTASWLARRQGNRGVGLLASAAGAAALGVGGFLGGHMAYVLGSPPRDPD</sequence>
<evidence type="ECO:0000259" key="3">
    <source>
        <dbReference type="Pfam" id="PF09990"/>
    </source>
</evidence>
<name>A0ABX1JZW3_9CELL</name>
<evidence type="ECO:0000256" key="1">
    <source>
        <dbReference type="SAM" id="MobiDB-lite"/>
    </source>
</evidence>
<feature type="region of interest" description="Disordered" evidence="1">
    <location>
        <begin position="1"/>
        <end position="27"/>
    </location>
</feature>
<gene>
    <name evidence="4" type="ORF">HGA02_06875</name>
</gene>